<dbReference type="InterPro" id="IPR051625">
    <property type="entry name" value="Signaling_Regulatory_Domain"/>
</dbReference>
<sequence>MTMFHKETFLKPQQRLDLKWLKMDIPSLFSCQENLINNWNDLVIDGELIGAFSDELVNCVGVIAKKGELGKFYCGQKVLTCACCDGICGPSTGCNCQACQKLDAEEAERKNQLRERCTLPSVESFLNRWSWGPQATLQQLNDCMLSLNSEVKQICSEASNSTLSIRRLQCRLILFKRFFISLNRVPQQNDHSEAAVDKYEVEIADAPIVKCQRKELSPQNPAISLARVGSRAALNFSFAFLRRAWRLGEDIDLCSELLTESLEALQLLPGATLFDEDSVSPVWLEVVERSTKFLKQVITGELNSGRQAYNIPQEDQHTSLLLLLELALQRGKLSCFLDAILLLLNLWNKRTCLNDNRSTTEVASAPLLPFLKKFLDITPTQPSCNFSNDLEDSSSCTKVYLELVTLPEDDSVEIDLRQAAVYLFAHLDRLAAPHIPPLSFNKSSCFNGQKFWGWGRWGMSNWISGNSPQICESISELKIKQLSCSDSAILILTPTGNLYIVYYMSDTQCPLLVEAFKDKEVVKIASHPEGKHFMALTKDGGVYSWGYGDGGRLGHGDNSSKDEPTLIQTLVNVDIIDVICGSSYSAAISSNGVVYTWGRGNYGRLGHGSSEDCLIPTVISALSGQHVTKIACGAGDSHTLCVTVQGKVYSWGDGDFGKLGRGGSDGSKVPKIVEKLQHVEIADVFCGDQFSLALSKDGKLYSWGKGEGWRLGHSSEEHVRFPEVIEALQDEFIVSVSLGLGHVLALTDKGKVYGWGRNDNRQIFFCTDAYVQRPTLVESLKGERLTGICCGPMQSFAWSDSNSCIAKLLVPFVIDLNECTFRLLDQLLEYVVLNCHSPQVKECISVSVLNLLHLQLHSIISNNVNTRSVNLEAGSKLLSNIKSQVVYLASGSNILPTIQKAAQDALQAGWSILLPTANGRARTLSSLLLHTDVEPKMCKTGHRFMTNLLVWSLMADGGLETALKEALNTELSDLSEVDENLDQPSAHITIPLLYLIRQLVRNTSTLTQGSLKEFASSNKFSQKPMHSPSLNLLLRFQRLLIGKIYAQNQDCQEAAQNLLMKYVECFTSHITVTLNHAYDVSILNSKNFLCVLQILKTDIVGEYLRLIRKYQV</sequence>
<dbReference type="AlphaFoldDB" id="A0ABD2NET5"/>
<organism evidence="4 5">
    <name type="scientific">Cryptolaemus montrouzieri</name>
    <dbReference type="NCBI Taxonomy" id="559131"/>
    <lineage>
        <taxon>Eukaryota</taxon>
        <taxon>Metazoa</taxon>
        <taxon>Ecdysozoa</taxon>
        <taxon>Arthropoda</taxon>
        <taxon>Hexapoda</taxon>
        <taxon>Insecta</taxon>
        <taxon>Pterygota</taxon>
        <taxon>Neoptera</taxon>
        <taxon>Endopterygota</taxon>
        <taxon>Coleoptera</taxon>
        <taxon>Polyphaga</taxon>
        <taxon>Cucujiformia</taxon>
        <taxon>Coccinelloidea</taxon>
        <taxon>Coccinellidae</taxon>
        <taxon>Scymninae</taxon>
        <taxon>Scymnini</taxon>
        <taxon>Cryptolaemus</taxon>
    </lineage>
</organism>
<protein>
    <recommendedName>
        <fullName evidence="3">RCC1-like domain-containing protein</fullName>
    </recommendedName>
</protein>
<dbReference type="InterPro" id="IPR000408">
    <property type="entry name" value="Reg_chr_condens"/>
</dbReference>
<dbReference type="Gene3D" id="2.130.10.30">
    <property type="entry name" value="Regulator of chromosome condensation 1/beta-lactamase-inhibitor protein II"/>
    <property type="match status" value="1"/>
</dbReference>
<comment type="caution">
    <text evidence="4">The sequence shown here is derived from an EMBL/GenBank/DDBJ whole genome shotgun (WGS) entry which is preliminary data.</text>
</comment>
<dbReference type="Proteomes" id="UP001516400">
    <property type="component" value="Unassembled WGS sequence"/>
</dbReference>
<evidence type="ECO:0000313" key="4">
    <source>
        <dbReference type="EMBL" id="KAL3277030.1"/>
    </source>
</evidence>
<dbReference type="Pfam" id="PF25390">
    <property type="entry name" value="WD40_RLD"/>
    <property type="match status" value="1"/>
</dbReference>
<dbReference type="FunFam" id="2.130.10.30:FF:000006">
    <property type="entry name" value="E3 ubiquitin-protein ligase HERC2 isoform X1"/>
    <property type="match status" value="1"/>
</dbReference>
<keyword evidence="5" id="KW-1185">Reference proteome</keyword>
<reference evidence="4 5" key="1">
    <citation type="journal article" date="2021" name="BMC Biol.">
        <title>Horizontally acquired antibacterial genes associated with adaptive radiation of ladybird beetles.</title>
        <authorList>
            <person name="Li H.S."/>
            <person name="Tang X.F."/>
            <person name="Huang Y.H."/>
            <person name="Xu Z.Y."/>
            <person name="Chen M.L."/>
            <person name="Du X.Y."/>
            <person name="Qiu B.Y."/>
            <person name="Chen P.T."/>
            <person name="Zhang W."/>
            <person name="Slipinski A."/>
            <person name="Escalona H.E."/>
            <person name="Waterhouse R.M."/>
            <person name="Zwick A."/>
            <person name="Pang H."/>
        </authorList>
    </citation>
    <scope>NUCLEOTIDE SEQUENCE [LARGE SCALE GENOMIC DNA]</scope>
    <source>
        <strain evidence="4">SYSU2018</strain>
    </source>
</reference>
<feature type="repeat" description="RCC1" evidence="2">
    <location>
        <begin position="592"/>
        <end position="645"/>
    </location>
</feature>
<dbReference type="PANTHER" id="PTHR22872:SF2">
    <property type="entry name" value="INHIBITOR OF BRUTON TYROSINE KINASE"/>
    <property type="match status" value="1"/>
</dbReference>
<dbReference type="SUPFAM" id="SSF50985">
    <property type="entry name" value="RCC1/BLIP-II"/>
    <property type="match status" value="1"/>
</dbReference>
<evidence type="ECO:0000313" key="5">
    <source>
        <dbReference type="Proteomes" id="UP001516400"/>
    </source>
</evidence>
<evidence type="ECO:0000256" key="2">
    <source>
        <dbReference type="PROSITE-ProRule" id="PRU00235"/>
    </source>
</evidence>
<evidence type="ECO:0000256" key="1">
    <source>
        <dbReference type="ARBA" id="ARBA00022737"/>
    </source>
</evidence>
<feature type="repeat" description="RCC1" evidence="2">
    <location>
        <begin position="540"/>
        <end position="591"/>
    </location>
</feature>
<dbReference type="PRINTS" id="PR00633">
    <property type="entry name" value="RCCNDNSATION"/>
</dbReference>
<dbReference type="InterPro" id="IPR058923">
    <property type="entry name" value="RCC1-like_dom"/>
</dbReference>
<dbReference type="InterPro" id="IPR009091">
    <property type="entry name" value="RCC1/BLIP-II"/>
</dbReference>
<feature type="repeat" description="RCC1" evidence="2">
    <location>
        <begin position="646"/>
        <end position="697"/>
    </location>
</feature>
<dbReference type="PANTHER" id="PTHR22872">
    <property type="entry name" value="BTK-BINDING PROTEIN-RELATED"/>
    <property type="match status" value="1"/>
</dbReference>
<evidence type="ECO:0000259" key="3">
    <source>
        <dbReference type="Pfam" id="PF25390"/>
    </source>
</evidence>
<feature type="repeat" description="RCC1" evidence="2">
    <location>
        <begin position="698"/>
        <end position="749"/>
    </location>
</feature>
<dbReference type="EMBL" id="JABFTP020000103">
    <property type="protein sequence ID" value="KAL3277030.1"/>
    <property type="molecule type" value="Genomic_DNA"/>
</dbReference>
<feature type="repeat" description="RCC1" evidence="2">
    <location>
        <begin position="750"/>
        <end position="801"/>
    </location>
</feature>
<dbReference type="PROSITE" id="PS50012">
    <property type="entry name" value="RCC1_3"/>
    <property type="match status" value="5"/>
</dbReference>
<proteinExistence type="predicted"/>
<keyword evidence="1" id="KW-0677">Repeat</keyword>
<feature type="domain" description="RCC1-like" evidence="3">
    <location>
        <begin position="506"/>
        <end position="804"/>
    </location>
</feature>
<name>A0ABD2NET5_9CUCU</name>
<accession>A0ABD2NET5</accession>
<gene>
    <name evidence="4" type="ORF">HHI36_012392</name>
</gene>